<dbReference type="InterPro" id="IPR029063">
    <property type="entry name" value="SAM-dependent_MTases_sf"/>
</dbReference>
<dbReference type="Gene3D" id="3.40.50.150">
    <property type="entry name" value="Vaccinia Virus protein VP39"/>
    <property type="match status" value="1"/>
</dbReference>
<evidence type="ECO:0000313" key="1">
    <source>
        <dbReference type="EMBL" id="CAH9086001.1"/>
    </source>
</evidence>
<evidence type="ECO:0000313" key="2">
    <source>
        <dbReference type="Proteomes" id="UP001152523"/>
    </source>
</evidence>
<protein>
    <submittedName>
        <fullName evidence="1">Uncharacterized protein</fullName>
    </submittedName>
</protein>
<sequence>MNGTACYDIILMAETVYSMSALPGLYKLIEKCTSCPHGVVYVATKKHYVGVGGGSRRFVSMVEKYGKPSAIASLMSESCYLIINLQLHSFSLGIPINYMLNLLPFLD</sequence>
<keyword evidence="2" id="KW-1185">Reference proteome</keyword>
<gene>
    <name evidence="1" type="ORF">CEPIT_LOCUS9659</name>
</gene>
<accession>A0AAV0CV34</accession>
<dbReference type="EMBL" id="CAMAPF010000055">
    <property type="protein sequence ID" value="CAH9086001.1"/>
    <property type="molecule type" value="Genomic_DNA"/>
</dbReference>
<dbReference type="AlphaFoldDB" id="A0AAV0CV34"/>
<comment type="caution">
    <text evidence="1">The sequence shown here is derived from an EMBL/GenBank/DDBJ whole genome shotgun (WGS) entry which is preliminary data.</text>
</comment>
<organism evidence="1 2">
    <name type="scientific">Cuscuta epithymum</name>
    <dbReference type="NCBI Taxonomy" id="186058"/>
    <lineage>
        <taxon>Eukaryota</taxon>
        <taxon>Viridiplantae</taxon>
        <taxon>Streptophyta</taxon>
        <taxon>Embryophyta</taxon>
        <taxon>Tracheophyta</taxon>
        <taxon>Spermatophyta</taxon>
        <taxon>Magnoliopsida</taxon>
        <taxon>eudicotyledons</taxon>
        <taxon>Gunneridae</taxon>
        <taxon>Pentapetalae</taxon>
        <taxon>asterids</taxon>
        <taxon>lamiids</taxon>
        <taxon>Solanales</taxon>
        <taxon>Convolvulaceae</taxon>
        <taxon>Cuscuteae</taxon>
        <taxon>Cuscuta</taxon>
        <taxon>Cuscuta subgen. Cuscuta</taxon>
    </lineage>
</organism>
<dbReference type="InterPro" id="IPR019410">
    <property type="entry name" value="Methyltransf_16"/>
</dbReference>
<dbReference type="Pfam" id="PF10294">
    <property type="entry name" value="Methyltransf_16"/>
    <property type="match status" value="1"/>
</dbReference>
<dbReference type="Proteomes" id="UP001152523">
    <property type="component" value="Unassembled WGS sequence"/>
</dbReference>
<reference evidence="1" key="1">
    <citation type="submission" date="2022-07" db="EMBL/GenBank/DDBJ databases">
        <authorList>
            <person name="Macas J."/>
            <person name="Novak P."/>
            <person name="Neumann P."/>
        </authorList>
    </citation>
    <scope>NUCLEOTIDE SEQUENCE</scope>
</reference>
<proteinExistence type="predicted"/>
<name>A0AAV0CV34_9ASTE</name>